<feature type="domain" description="F5/8 type C" evidence="6">
    <location>
        <begin position="357"/>
        <end position="451"/>
    </location>
</feature>
<dbReference type="eggNOG" id="COG3669">
    <property type="taxonomic scope" value="Bacteria"/>
</dbReference>
<dbReference type="GO" id="GO:0005764">
    <property type="term" value="C:lysosome"/>
    <property type="evidence" value="ECO:0007669"/>
    <property type="project" value="TreeGrafter"/>
</dbReference>
<evidence type="ECO:0000313" key="8">
    <source>
        <dbReference type="Proteomes" id="UP000014974"/>
    </source>
</evidence>
<comment type="similarity">
    <text evidence="1">Belongs to the glycosyl hydrolase 29 family.</text>
</comment>
<keyword evidence="3" id="KW-0732">Signal</keyword>
<dbReference type="Pfam" id="PF13290">
    <property type="entry name" value="CHB_HEX_C_1"/>
    <property type="match status" value="1"/>
</dbReference>
<dbReference type="AlphaFoldDB" id="S7WWF0"/>
<dbReference type="PANTHER" id="PTHR10030:SF37">
    <property type="entry name" value="ALPHA-L-FUCOSIDASE-RELATED"/>
    <property type="match status" value="1"/>
</dbReference>
<feature type="domain" description="F5/8 type C" evidence="6">
    <location>
        <begin position="606"/>
        <end position="699"/>
    </location>
</feature>
<evidence type="ECO:0000259" key="6">
    <source>
        <dbReference type="PROSITE" id="PS50022"/>
    </source>
</evidence>
<dbReference type="Proteomes" id="UP000014974">
    <property type="component" value="Unassembled WGS sequence"/>
</dbReference>
<dbReference type="InterPro" id="IPR059177">
    <property type="entry name" value="GH29D-like_dom"/>
</dbReference>
<dbReference type="SMART" id="SM00812">
    <property type="entry name" value="Alpha_L_fucos"/>
    <property type="match status" value="1"/>
</dbReference>
<dbReference type="GO" id="GO:0006004">
    <property type="term" value="P:fucose metabolic process"/>
    <property type="evidence" value="ECO:0007669"/>
    <property type="project" value="TreeGrafter"/>
</dbReference>
<gene>
    <name evidence="7" type="ORF">ADICYQ_2630</name>
</gene>
<dbReference type="Pfam" id="PF01120">
    <property type="entry name" value="Alpha_L_fucos"/>
    <property type="match status" value="1"/>
</dbReference>
<dbReference type="FunFam" id="3.20.20.80:FF:000052">
    <property type="entry name" value="Putative alpha-L-fucosidase 1"/>
    <property type="match status" value="1"/>
</dbReference>
<dbReference type="PATRIC" id="fig|641524.5.peg.2609"/>
<dbReference type="InterPro" id="IPR000933">
    <property type="entry name" value="Glyco_hydro_29"/>
</dbReference>
<evidence type="ECO:0000256" key="5">
    <source>
        <dbReference type="ARBA" id="ARBA00023295"/>
    </source>
</evidence>
<dbReference type="InterPro" id="IPR057739">
    <property type="entry name" value="Glyco_hydro_29_N"/>
</dbReference>
<name>S7WWF0_9BACT</name>
<protein>
    <recommendedName>
        <fullName evidence="2">alpha-L-fucosidase</fullName>
        <ecNumber evidence="2">3.2.1.51</ecNumber>
    </recommendedName>
</protein>
<dbReference type="EC" id="3.2.1.51" evidence="2"/>
<dbReference type="InterPro" id="IPR008979">
    <property type="entry name" value="Galactose-bd-like_sf"/>
</dbReference>
<evidence type="ECO:0000256" key="3">
    <source>
        <dbReference type="ARBA" id="ARBA00022729"/>
    </source>
</evidence>
<evidence type="ECO:0000313" key="7">
    <source>
        <dbReference type="EMBL" id="EPR68338.1"/>
    </source>
</evidence>
<dbReference type="Gene3D" id="3.20.20.80">
    <property type="entry name" value="Glycosidases"/>
    <property type="match status" value="1"/>
</dbReference>
<dbReference type="SUPFAM" id="SSF51445">
    <property type="entry name" value="(Trans)glycosidases"/>
    <property type="match status" value="1"/>
</dbReference>
<dbReference type="GO" id="GO:0016139">
    <property type="term" value="P:glycoside catabolic process"/>
    <property type="evidence" value="ECO:0007669"/>
    <property type="project" value="TreeGrafter"/>
</dbReference>
<dbReference type="InterPro" id="IPR000421">
    <property type="entry name" value="FA58C"/>
</dbReference>
<dbReference type="PROSITE" id="PS50022">
    <property type="entry name" value="FA58C_3"/>
    <property type="match status" value="2"/>
</dbReference>
<evidence type="ECO:0000256" key="4">
    <source>
        <dbReference type="ARBA" id="ARBA00022801"/>
    </source>
</evidence>
<dbReference type="PANTHER" id="PTHR10030">
    <property type="entry name" value="ALPHA-L-FUCOSIDASE"/>
    <property type="match status" value="1"/>
</dbReference>
<dbReference type="InterPro" id="IPR017853">
    <property type="entry name" value="GH"/>
</dbReference>
<evidence type="ECO:0000256" key="2">
    <source>
        <dbReference type="ARBA" id="ARBA00012662"/>
    </source>
</evidence>
<dbReference type="Gene3D" id="2.60.120.260">
    <property type="entry name" value="Galactose-binding domain-like"/>
    <property type="match status" value="2"/>
</dbReference>
<keyword evidence="5 7" id="KW-0326">Glycosidase</keyword>
<dbReference type="SUPFAM" id="SSF49785">
    <property type="entry name" value="Galactose-binding domain-like"/>
    <property type="match status" value="2"/>
</dbReference>
<dbReference type="STRING" id="641524.ADICYQ_2630"/>
<reference evidence="7 8" key="1">
    <citation type="journal article" date="2013" name="Genome Announc.">
        <title>Draft Genome Sequence of Cyclobacterium qasimii Strain M12-11BT, Isolated from Arctic Marine Sediment.</title>
        <authorList>
            <person name="Shivaji S."/>
            <person name="Ara S."/>
            <person name="Singh A."/>
            <person name="Kumar Pinnaka A."/>
        </authorList>
    </citation>
    <scope>NUCLEOTIDE SEQUENCE [LARGE SCALE GENOMIC DNA]</scope>
    <source>
        <strain evidence="7 8">M12-11B</strain>
    </source>
</reference>
<dbReference type="Pfam" id="PF00754">
    <property type="entry name" value="F5_F8_type_C"/>
    <property type="match status" value="2"/>
</dbReference>
<accession>S7WWF0</accession>
<proteinExistence type="inferred from homology"/>
<keyword evidence="4 7" id="KW-0378">Hydrolase</keyword>
<organism evidence="7 8">
    <name type="scientific">Cyclobacterium qasimii M12-11B</name>
    <dbReference type="NCBI Taxonomy" id="641524"/>
    <lineage>
        <taxon>Bacteria</taxon>
        <taxon>Pseudomonadati</taxon>
        <taxon>Bacteroidota</taxon>
        <taxon>Cytophagia</taxon>
        <taxon>Cytophagales</taxon>
        <taxon>Cyclobacteriaceae</taxon>
        <taxon>Cyclobacterium</taxon>
    </lineage>
</organism>
<dbReference type="GO" id="GO:0004560">
    <property type="term" value="F:alpha-L-fucosidase activity"/>
    <property type="evidence" value="ECO:0007669"/>
    <property type="project" value="UniProtKB-EC"/>
</dbReference>
<dbReference type="EMBL" id="ATNM01000105">
    <property type="protein sequence ID" value="EPR68338.1"/>
    <property type="molecule type" value="Genomic_DNA"/>
</dbReference>
<evidence type="ECO:0000256" key="1">
    <source>
        <dbReference type="ARBA" id="ARBA00007951"/>
    </source>
</evidence>
<comment type="caution">
    <text evidence="7">The sequence shown here is derived from an EMBL/GenBank/DDBJ whole genome shotgun (WGS) entry which is preliminary data.</text>
</comment>
<sequence>MSYLPNIKKTIMNFKLFILGLSIVLFVRCQPSQTDPLTPVLPIPDERQLAWQGMEFYAFAHFNMNTFTNMEWGLGDEDPSMFNPTDFDPKQWAKVCKEAGMKGIIITAKHHDGFCLWPTATTEHSVKNAAWKDGKGDIIKEVAEAFRAEGLKFGVYLSPWDRNNADYGTPKYVETFRAQLRELLTNYGEVFEVWFDGANGGSGYYGGANEERRVDKKSYYDWPTTFAMIRELQPNAVVFGDAGPDVRWVGNEHGFAYESTWSNLLRDSVYAGMPEYSKKYSRGQENGTHWVPAEADVSIRPGWYYHPYEDHKVKTLPQLLDIYYNSIGRNSSLLLNFPVDKTGQIHENDVTQLMKLVDKVKEDFSQKIPLKSSNLSASSENGDYVVENLLSSEMKSSWSPASGDGPATVTIDFDEVQTFNRFLVQENISLGQRVKSFELEIQNENGEWKSIAKETTIGYKRILRLPETKTTAVKFTIHDAKDSPVISHLAFYDAPKLLLPPAVDRDKNGTVKLNVVEEGVQVYYSLDGKDPVQSGKVYTQEFEVMLPTKLMAVTKDPISGKFSEVIEVNLQLAKKNWTVVGGDENSGNLIDEDPSTNYISNQNIATIDLGEKQEVSGFTYYPMQNRYLSGLIKTYVFYTSVDGNNWQKAAEGEFGNIANSPIEQRIEFDQRSARFIQLKAKSTTDDQPASFAELGVLLTE</sequence>